<accession>A0ABW6W6R8</accession>
<feature type="domain" description="Pvc16 N-terminal" evidence="1">
    <location>
        <begin position="11"/>
        <end position="183"/>
    </location>
</feature>
<reference evidence="2 3" key="1">
    <citation type="submission" date="2024-10" db="EMBL/GenBank/DDBJ databases">
        <title>The Natural Products Discovery Center: Release of the First 8490 Sequenced Strains for Exploring Actinobacteria Biosynthetic Diversity.</title>
        <authorList>
            <person name="Kalkreuter E."/>
            <person name="Kautsar S.A."/>
            <person name="Yang D."/>
            <person name="Bader C.D."/>
            <person name="Teijaro C.N."/>
            <person name="Fluegel L."/>
            <person name="Davis C.M."/>
            <person name="Simpson J.R."/>
            <person name="Lauterbach L."/>
            <person name="Steele A.D."/>
            <person name="Gui C."/>
            <person name="Meng S."/>
            <person name="Li G."/>
            <person name="Viehrig K."/>
            <person name="Ye F."/>
            <person name="Su P."/>
            <person name="Kiefer A.F."/>
            <person name="Nichols A."/>
            <person name="Cepeda A.J."/>
            <person name="Yan W."/>
            <person name="Fan B."/>
            <person name="Jiang Y."/>
            <person name="Adhikari A."/>
            <person name="Zheng C.-J."/>
            <person name="Schuster L."/>
            <person name="Cowan T.M."/>
            <person name="Smanski M.J."/>
            <person name="Chevrette M.G."/>
            <person name="De Carvalho L.P.S."/>
            <person name="Shen B."/>
        </authorList>
    </citation>
    <scope>NUCLEOTIDE SEQUENCE [LARGE SCALE GENOMIC DNA]</scope>
    <source>
        <strain evidence="2 3">NPDC000087</strain>
    </source>
</reference>
<dbReference type="InterPro" id="IPR025351">
    <property type="entry name" value="Pvc16_N"/>
</dbReference>
<dbReference type="Proteomes" id="UP001602245">
    <property type="component" value="Unassembled WGS sequence"/>
</dbReference>
<comment type="caution">
    <text evidence="2">The sequence shown here is derived from an EMBL/GenBank/DDBJ whole genome shotgun (WGS) entry which is preliminary data.</text>
</comment>
<dbReference type="EMBL" id="JBIAZU010000001">
    <property type="protein sequence ID" value="MFF5288999.1"/>
    <property type="molecule type" value="Genomic_DNA"/>
</dbReference>
<evidence type="ECO:0000313" key="3">
    <source>
        <dbReference type="Proteomes" id="UP001602245"/>
    </source>
</evidence>
<sequence>MGDFTVVRAATLTLAALLRRYITDSADPQLATIAVDLRSPREMHDASDAQGISLWLYQVRRDPDLMNRPEPRPADDQRARRPIPLELCYLISPLVTDPETSQLLHGRVIEVFNDHPVLAGADLRDTLTGADDELRVHIDTEAMIDHTRLWHVLHLPYRLSIPYVVQHVTIDSELPPRQAQPVLHREIEYAP</sequence>
<gene>
    <name evidence="2" type="ORF">ACFY35_06155</name>
</gene>
<evidence type="ECO:0000313" key="2">
    <source>
        <dbReference type="EMBL" id="MFF5288999.1"/>
    </source>
</evidence>
<proteinExistence type="predicted"/>
<protein>
    <submittedName>
        <fullName evidence="2">DUF4255 domain-containing protein</fullName>
    </submittedName>
</protein>
<evidence type="ECO:0000259" key="1">
    <source>
        <dbReference type="Pfam" id="PF14065"/>
    </source>
</evidence>
<keyword evidence="3" id="KW-1185">Reference proteome</keyword>
<name>A0ABW6W6R8_9ACTN</name>
<dbReference type="RefSeq" id="WP_020509346.1">
    <property type="nucleotide sequence ID" value="NZ_JBIAZU010000001.1"/>
</dbReference>
<organism evidence="2 3">
    <name type="scientific">Paractinoplanes globisporus</name>
    <dbReference type="NCBI Taxonomy" id="113565"/>
    <lineage>
        <taxon>Bacteria</taxon>
        <taxon>Bacillati</taxon>
        <taxon>Actinomycetota</taxon>
        <taxon>Actinomycetes</taxon>
        <taxon>Micromonosporales</taxon>
        <taxon>Micromonosporaceae</taxon>
        <taxon>Paractinoplanes</taxon>
    </lineage>
</organism>
<dbReference type="Pfam" id="PF14065">
    <property type="entry name" value="Pvc16_N"/>
    <property type="match status" value="1"/>
</dbReference>